<dbReference type="OrthoDB" id="2748701at2759"/>
<organism evidence="1 2">
    <name type="scientific">Jaapia argillacea MUCL 33604</name>
    <dbReference type="NCBI Taxonomy" id="933084"/>
    <lineage>
        <taxon>Eukaryota</taxon>
        <taxon>Fungi</taxon>
        <taxon>Dikarya</taxon>
        <taxon>Basidiomycota</taxon>
        <taxon>Agaricomycotina</taxon>
        <taxon>Agaricomycetes</taxon>
        <taxon>Agaricomycetidae</taxon>
        <taxon>Jaapiales</taxon>
        <taxon>Jaapiaceae</taxon>
        <taxon>Jaapia</taxon>
    </lineage>
</organism>
<proteinExistence type="predicted"/>
<dbReference type="Proteomes" id="UP000027265">
    <property type="component" value="Unassembled WGS sequence"/>
</dbReference>
<keyword evidence="2" id="KW-1185">Reference proteome</keyword>
<evidence type="ECO:0000313" key="1">
    <source>
        <dbReference type="EMBL" id="KDQ60441.1"/>
    </source>
</evidence>
<protein>
    <submittedName>
        <fullName evidence="1">Uncharacterized protein</fullName>
    </submittedName>
</protein>
<dbReference type="HOGENOM" id="CLU_1057931_0_0_1"/>
<accession>A0A067QCZ4</accession>
<name>A0A067QCZ4_9AGAM</name>
<evidence type="ECO:0000313" key="2">
    <source>
        <dbReference type="Proteomes" id="UP000027265"/>
    </source>
</evidence>
<dbReference type="InParanoid" id="A0A067QCZ4"/>
<dbReference type="AlphaFoldDB" id="A0A067QCZ4"/>
<reference evidence="2" key="1">
    <citation type="journal article" date="2014" name="Proc. Natl. Acad. Sci. U.S.A.">
        <title>Extensive sampling of basidiomycete genomes demonstrates inadequacy of the white-rot/brown-rot paradigm for wood decay fungi.</title>
        <authorList>
            <person name="Riley R."/>
            <person name="Salamov A.A."/>
            <person name="Brown D.W."/>
            <person name="Nagy L.G."/>
            <person name="Floudas D."/>
            <person name="Held B.W."/>
            <person name="Levasseur A."/>
            <person name="Lombard V."/>
            <person name="Morin E."/>
            <person name="Otillar R."/>
            <person name="Lindquist E.A."/>
            <person name="Sun H."/>
            <person name="LaButti K.M."/>
            <person name="Schmutz J."/>
            <person name="Jabbour D."/>
            <person name="Luo H."/>
            <person name="Baker S.E."/>
            <person name="Pisabarro A.G."/>
            <person name="Walton J.D."/>
            <person name="Blanchette R.A."/>
            <person name="Henrissat B."/>
            <person name="Martin F."/>
            <person name="Cullen D."/>
            <person name="Hibbett D.S."/>
            <person name="Grigoriev I.V."/>
        </authorList>
    </citation>
    <scope>NUCLEOTIDE SEQUENCE [LARGE SCALE GENOMIC DNA]</scope>
    <source>
        <strain evidence="2">MUCL 33604</strain>
    </source>
</reference>
<dbReference type="EMBL" id="KL197714">
    <property type="protein sequence ID" value="KDQ60441.1"/>
    <property type="molecule type" value="Genomic_DNA"/>
</dbReference>
<sequence>MDGCPTEIISQIISLACTDCGVTACSLRLVNRFISDVAEAYRFQSVAVVGNEALGKLLQSLQYASPRHNPLSNLYNTILTTRFPVLSDLTIRFPSAQLHVPLYSPLHPSPMPNLRNLHFAYGLAPILADEICRISHLIPYLSTSLVALRFTNVRLSEPCPASLCYLLGRECNLSPDDWTRNPDILDNIMALPPSVRTVSVQPSQPIKYIGWWRCFQEDLVERLKQMESYREGPRFSLRSPSASKSQRAWRNEWLEPHRADMSS</sequence>
<gene>
    <name evidence="1" type="ORF">JAAARDRAFT_606708</name>
</gene>